<evidence type="ECO:0000313" key="2">
    <source>
        <dbReference type="EMBL" id="SEK09399.1"/>
    </source>
</evidence>
<sequence length="237" mass="25643">GVDYLVLVQMPRGIPCPEEIAARADVAVHVLGSVGLSRSRNAAFDHATGALLVFADDDMTLEPEGFRALSRAFAADPALDFAAGWRSDRLPGAGPRGRRHRLHHFNAGRVCAPELIVRRSAVEAAGLRFDPEFGLGARFGLGEEYVFVTDALKAGLGGVSLPVAVGRHPSESTGDNWQRADLMRARLAMLKRVFGRWAPVMRLLYALRYRNRIGGPGRLLAFARGQVPGQPQEADAP</sequence>
<dbReference type="CDD" id="cd00761">
    <property type="entry name" value="Glyco_tranf_GTA_type"/>
    <property type="match status" value="1"/>
</dbReference>
<dbReference type="Pfam" id="PF00535">
    <property type="entry name" value="Glycos_transf_2"/>
    <property type="match status" value="1"/>
</dbReference>
<dbReference type="EMBL" id="FNYY01000029">
    <property type="protein sequence ID" value="SEK09399.1"/>
    <property type="molecule type" value="Genomic_DNA"/>
</dbReference>
<dbReference type="InterPro" id="IPR050834">
    <property type="entry name" value="Glycosyltransf_2"/>
</dbReference>
<accession>A0A975WF21</accession>
<dbReference type="PANTHER" id="PTHR43685:SF2">
    <property type="entry name" value="GLYCOSYLTRANSFERASE 2-LIKE DOMAIN-CONTAINING PROTEIN"/>
    <property type="match status" value="1"/>
</dbReference>
<comment type="caution">
    <text evidence="2">The sequence shown here is derived from an EMBL/GenBank/DDBJ whole genome shotgun (WGS) entry which is preliminary data.</text>
</comment>
<dbReference type="GeneID" id="80820919"/>
<dbReference type="PANTHER" id="PTHR43685">
    <property type="entry name" value="GLYCOSYLTRANSFERASE"/>
    <property type="match status" value="1"/>
</dbReference>
<keyword evidence="2" id="KW-0808">Transferase</keyword>
<dbReference type="SUPFAM" id="SSF53448">
    <property type="entry name" value="Nucleotide-diphospho-sugar transferases"/>
    <property type="match status" value="1"/>
</dbReference>
<dbReference type="Proteomes" id="UP000182932">
    <property type="component" value="Unassembled WGS sequence"/>
</dbReference>
<dbReference type="AlphaFoldDB" id="A0A975WF21"/>
<feature type="non-terminal residue" evidence="2">
    <location>
        <position position="1"/>
    </location>
</feature>
<dbReference type="InterPro" id="IPR001173">
    <property type="entry name" value="Glyco_trans_2-like"/>
</dbReference>
<organism evidence="2 3">
    <name type="scientific">Marinovum algicola</name>
    <dbReference type="NCBI Taxonomy" id="42444"/>
    <lineage>
        <taxon>Bacteria</taxon>
        <taxon>Pseudomonadati</taxon>
        <taxon>Pseudomonadota</taxon>
        <taxon>Alphaproteobacteria</taxon>
        <taxon>Rhodobacterales</taxon>
        <taxon>Roseobacteraceae</taxon>
        <taxon>Marinovum</taxon>
    </lineage>
</organism>
<evidence type="ECO:0000313" key="3">
    <source>
        <dbReference type="Proteomes" id="UP000182932"/>
    </source>
</evidence>
<protein>
    <submittedName>
        <fullName evidence="2">Glycosyl transferase family 2</fullName>
    </submittedName>
</protein>
<keyword evidence="3" id="KW-1185">Reference proteome</keyword>
<dbReference type="RefSeq" id="WP_074839932.1">
    <property type="nucleotide sequence ID" value="NZ_FNYY01000029.1"/>
</dbReference>
<reference evidence="2 3" key="1">
    <citation type="submission" date="2016-10" db="EMBL/GenBank/DDBJ databases">
        <authorList>
            <person name="Varghese N."/>
            <person name="Submissions S."/>
        </authorList>
    </citation>
    <scope>NUCLEOTIDE SEQUENCE [LARGE SCALE GENOMIC DNA]</scope>
    <source>
        <strain evidence="2 3">FF3</strain>
    </source>
</reference>
<dbReference type="GO" id="GO:0016740">
    <property type="term" value="F:transferase activity"/>
    <property type="evidence" value="ECO:0007669"/>
    <property type="project" value="UniProtKB-KW"/>
</dbReference>
<evidence type="ECO:0000259" key="1">
    <source>
        <dbReference type="Pfam" id="PF00535"/>
    </source>
</evidence>
<dbReference type="InterPro" id="IPR029044">
    <property type="entry name" value="Nucleotide-diphossugar_trans"/>
</dbReference>
<dbReference type="Gene3D" id="3.90.550.10">
    <property type="entry name" value="Spore Coat Polysaccharide Biosynthesis Protein SpsA, Chain A"/>
    <property type="match status" value="1"/>
</dbReference>
<proteinExistence type="predicted"/>
<name>A0A975WF21_9RHOB</name>
<gene>
    <name evidence="2" type="ORF">SAMN04487940_12939</name>
</gene>
<feature type="domain" description="Glycosyltransferase 2-like" evidence="1">
    <location>
        <begin position="34"/>
        <end position="87"/>
    </location>
</feature>